<dbReference type="RefSeq" id="XP_053751314.1">
    <property type="nucleotide sequence ID" value="XM_053895339.1"/>
</dbReference>
<organism evidence="2 3">
    <name type="scientific">Panthera pardus</name>
    <name type="common">Leopard</name>
    <name type="synonym">Felis pardus</name>
    <dbReference type="NCBI Taxonomy" id="9691"/>
    <lineage>
        <taxon>Eukaryota</taxon>
        <taxon>Metazoa</taxon>
        <taxon>Chordata</taxon>
        <taxon>Craniata</taxon>
        <taxon>Vertebrata</taxon>
        <taxon>Euteleostomi</taxon>
        <taxon>Mammalia</taxon>
        <taxon>Eutheria</taxon>
        <taxon>Laurasiatheria</taxon>
        <taxon>Carnivora</taxon>
        <taxon>Feliformia</taxon>
        <taxon>Felidae</taxon>
        <taxon>Pantherinae</taxon>
        <taxon>Panthera</taxon>
    </lineage>
</organism>
<dbReference type="AlphaFoldDB" id="A0A9W2UY81"/>
<proteinExistence type="predicted"/>
<feature type="compositionally biased region" description="Polar residues" evidence="1">
    <location>
        <begin position="181"/>
        <end position="201"/>
    </location>
</feature>
<reference evidence="3" key="1">
    <citation type="submission" date="2025-08" db="UniProtKB">
        <authorList>
            <consortium name="RefSeq"/>
        </authorList>
    </citation>
    <scope>IDENTIFICATION</scope>
    <source>
        <tissue evidence="3">Whole blood</tissue>
    </source>
</reference>
<gene>
    <name evidence="3" type="primary">LOC128774989</name>
</gene>
<evidence type="ECO:0000313" key="3">
    <source>
        <dbReference type="RefSeq" id="XP_053751314.1"/>
    </source>
</evidence>
<dbReference type="GeneID" id="128774989"/>
<accession>A0A9W2UY81</accession>
<keyword evidence="2" id="KW-1185">Reference proteome</keyword>
<feature type="compositionally biased region" description="Basic residues" evidence="1">
    <location>
        <begin position="1"/>
        <end position="16"/>
    </location>
</feature>
<feature type="region of interest" description="Disordered" evidence="1">
    <location>
        <begin position="167"/>
        <end position="201"/>
    </location>
</feature>
<protein>
    <submittedName>
        <fullName evidence="3">Class E basic helix-loop-helix protein 41-like</fullName>
    </submittedName>
</protein>
<evidence type="ECO:0000256" key="1">
    <source>
        <dbReference type="SAM" id="MobiDB-lite"/>
    </source>
</evidence>
<dbReference type="Proteomes" id="UP001165780">
    <property type="component" value="Unplaced"/>
</dbReference>
<name>A0A9W2UY81_PANPR</name>
<sequence>MRLRRPPPPGFRRRQWARVTVPARPPGEARPGPGRLRWRPRAAGAGGAAAAGTAGRGASRGGGRGAAAAWLQELAAAAAELVGGPARRPRPPGLQAWAPLRLAVRSSSPLAGARPRKAGVQRRAELDRPGFHHGQRPALAPLRHPSSACQALKAQGMVECCLRSVGSSRLGSLRPPGRAPNQPQDSRLVQLSRTSESLSRS</sequence>
<feature type="compositionally biased region" description="Gly residues" evidence="1">
    <location>
        <begin position="44"/>
        <end position="65"/>
    </location>
</feature>
<feature type="region of interest" description="Disordered" evidence="1">
    <location>
        <begin position="1"/>
        <end position="66"/>
    </location>
</feature>
<evidence type="ECO:0000313" key="2">
    <source>
        <dbReference type="Proteomes" id="UP001165780"/>
    </source>
</evidence>